<proteinExistence type="predicted"/>
<evidence type="ECO:0000313" key="2">
    <source>
        <dbReference type="Proteomes" id="UP001320706"/>
    </source>
</evidence>
<keyword evidence="2" id="KW-1185">Reference proteome</keyword>
<accession>A0ACC3SEA2</accession>
<dbReference type="EMBL" id="JAMKPW020000020">
    <property type="protein sequence ID" value="KAK8207865.1"/>
    <property type="molecule type" value="Genomic_DNA"/>
</dbReference>
<comment type="caution">
    <text evidence="1">The sequence shown here is derived from an EMBL/GenBank/DDBJ whole genome shotgun (WGS) entry which is preliminary data.</text>
</comment>
<name>A0ACC3SEA2_9PEZI</name>
<protein>
    <submittedName>
        <fullName evidence="1">Uncharacterized protein</fullName>
    </submittedName>
</protein>
<organism evidence="1 2">
    <name type="scientific">Zalaria obscura</name>
    <dbReference type="NCBI Taxonomy" id="2024903"/>
    <lineage>
        <taxon>Eukaryota</taxon>
        <taxon>Fungi</taxon>
        <taxon>Dikarya</taxon>
        <taxon>Ascomycota</taxon>
        <taxon>Pezizomycotina</taxon>
        <taxon>Dothideomycetes</taxon>
        <taxon>Dothideomycetidae</taxon>
        <taxon>Dothideales</taxon>
        <taxon>Zalariaceae</taxon>
        <taxon>Zalaria</taxon>
    </lineage>
</organism>
<evidence type="ECO:0000313" key="1">
    <source>
        <dbReference type="EMBL" id="KAK8207865.1"/>
    </source>
</evidence>
<sequence length="191" mass="20316">MMCGGVTTYAPLKRNGCGPGKRVGIIGIGGLGHFGLLWAKALKADKVIAISRTAAKKADALKLGADEYIATEEEGWDSKNAGSLDLIVSTVSSPKMPMASYLNLLGVGGKFIQVGAPEDPIPAFPAFALLIKRISLSGSAIGSPAEIKEMLELAASQNVKPWIEERPMAEVNQALVDFEDGKPRYRYVLKN</sequence>
<dbReference type="Proteomes" id="UP001320706">
    <property type="component" value="Unassembled WGS sequence"/>
</dbReference>
<gene>
    <name evidence="1" type="ORF">M8818_004118</name>
</gene>
<reference evidence="1" key="1">
    <citation type="submission" date="2024-02" db="EMBL/GenBank/DDBJ databases">
        <title>Metagenome Assembled Genome of Zalaria obscura JY119.</title>
        <authorList>
            <person name="Vighnesh L."/>
            <person name="Jagadeeshwari U."/>
            <person name="Venkata Ramana C."/>
            <person name="Sasikala C."/>
        </authorList>
    </citation>
    <scope>NUCLEOTIDE SEQUENCE</scope>
    <source>
        <strain evidence="1">JY119</strain>
    </source>
</reference>